<organism evidence="5">
    <name type="scientific">Melanopsichium pennsylvanicum 4</name>
    <dbReference type="NCBI Taxonomy" id="1398559"/>
    <lineage>
        <taxon>Eukaryota</taxon>
        <taxon>Fungi</taxon>
        <taxon>Dikarya</taxon>
        <taxon>Basidiomycota</taxon>
        <taxon>Ustilaginomycotina</taxon>
        <taxon>Ustilaginomycetes</taxon>
        <taxon>Ustilaginales</taxon>
        <taxon>Ustilaginaceae</taxon>
        <taxon>Melanopsichium</taxon>
    </lineage>
</organism>
<feature type="domain" description="RRM" evidence="4">
    <location>
        <begin position="7"/>
        <end position="83"/>
    </location>
</feature>
<dbReference type="GO" id="GO:0005634">
    <property type="term" value="C:nucleus"/>
    <property type="evidence" value="ECO:0007669"/>
    <property type="project" value="TreeGrafter"/>
</dbReference>
<evidence type="ECO:0000256" key="2">
    <source>
        <dbReference type="PROSITE-ProRule" id="PRU00176"/>
    </source>
</evidence>
<dbReference type="AlphaFoldDB" id="A0A077R4F0"/>
<dbReference type="GO" id="GO:0003729">
    <property type="term" value="F:mRNA binding"/>
    <property type="evidence" value="ECO:0007669"/>
    <property type="project" value="TreeGrafter"/>
</dbReference>
<proteinExistence type="predicted"/>
<protein>
    <submittedName>
        <fullName evidence="5">Rna-binding domain-containing protein</fullName>
    </submittedName>
</protein>
<dbReference type="SUPFAM" id="SSF54928">
    <property type="entry name" value="RNA-binding domain, RBD"/>
    <property type="match status" value="1"/>
</dbReference>
<evidence type="ECO:0000256" key="3">
    <source>
        <dbReference type="SAM" id="MobiDB-lite"/>
    </source>
</evidence>
<dbReference type="InterPro" id="IPR012677">
    <property type="entry name" value="Nucleotide-bd_a/b_plait_sf"/>
</dbReference>
<reference evidence="5" key="1">
    <citation type="journal article" date="2014" name="Genome Biol. Evol.">
        <title>Gene Loss Rather Than Gene Gain Is Associated with a Host Jump from Monocots to Dicots in the Smut Fungus Melanopsichium pennsylvanicum.</title>
        <authorList>
            <person name="Sharma R."/>
            <person name="Mishra B."/>
            <person name="Runge F."/>
            <person name="Thines M."/>
        </authorList>
    </citation>
    <scope>NUCLEOTIDE SEQUENCE</scope>
    <source>
        <strain evidence="5">4</strain>
    </source>
</reference>
<dbReference type="InterPro" id="IPR035979">
    <property type="entry name" value="RBD_domain_sf"/>
</dbReference>
<dbReference type="InterPro" id="IPR050502">
    <property type="entry name" value="Euk_RNA-bind_prot"/>
</dbReference>
<name>A0A077R4F0_9BASI</name>
<dbReference type="PANTHER" id="PTHR48025:SF1">
    <property type="entry name" value="RRM DOMAIN-CONTAINING PROTEIN"/>
    <property type="match status" value="1"/>
</dbReference>
<evidence type="ECO:0000313" key="5">
    <source>
        <dbReference type="EMBL" id="CDI53916.1"/>
    </source>
</evidence>
<accession>A0A077R4F0</accession>
<dbReference type="PANTHER" id="PTHR48025">
    <property type="entry name" value="OS02G0815200 PROTEIN"/>
    <property type="match status" value="1"/>
</dbReference>
<dbReference type="PROSITE" id="PS50102">
    <property type="entry name" value="RRM"/>
    <property type="match status" value="1"/>
</dbReference>
<keyword evidence="1 2" id="KW-0694">RNA-binding</keyword>
<sequence>MLLLPTVQIFVKNLPWSTSNEDLVELFQTTGKVDEAEILFEHGRSKGTGVVQFASVEDAETAIAKFNNYVYGGRPLDIEFNRRWTNLRQGAGANANGGGNNGDAPIGEASSQVHHGEGDAGEAPVPMQG</sequence>
<dbReference type="EMBL" id="HG529597">
    <property type="protein sequence ID" value="CDI53916.1"/>
    <property type="molecule type" value="Genomic_DNA"/>
</dbReference>
<dbReference type="InterPro" id="IPR000504">
    <property type="entry name" value="RRM_dom"/>
</dbReference>
<feature type="region of interest" description="Disordered" evidence="3">
    <location>
        <begin position="89"/>
        <end position="129"/>
    </location>
</feature>
<dbReference type="SMART" id="SM00360">
    <property type="entry name" value="RRM"/>
    <property type="match status" value="1"/>
</dbReference>
<dbReference type="Pfam" id="PF00076">
    <property type="entry name" value="RRM_1"/>
    <property type="match status" value="1"/>
</dbReference>
<evidence type="ECO:0000259" key="4">
    <source>
        <dbReference type="PROSITE" id="PS50102"/>
    </source>
</evidence>
<dbReference type="Gene3D" id="3.30.70.330">
    <property type="match status" value="1"/>
</dbReference>
<evidence type="ECO:0000256" key="1">
    <source>
        <dbReference type="ARBA" id="ARBA00022884"/>
    </source>
</evidence>